<accession>A0A0S4IS44</accession>
<evidence type="ECO:0000313" key="1">
    <source>
        <dbReference type="EMBL" id="CUF59935.1"/>
    </source>
</evidence>
<dbReference type="VEuPathDB" id="TriTrypDB:BSAL_63910"/>
<dbReference type="InterPro" id="IPR011992">
    <property type="entry name" value="EF-hand-dom_pair"/>
</dbReference>
<protein>
    <recommendedName>
        <fullName evidence="3">EF-hand domain-containing protein</fullName>
    </recommendedName>
</protein>
<sequence length="506" mass="57361">MTTALTEGKWILEYLDRSSRQLYFDACLALDIPVNERVYHKLCNDAGDFTAYTIQVPECEFVGERGVQAFLPVLKVNQLLTLISFPGQGVSDDVVTQLVPLLKQHERLHVLDVRRNPEITDASADILAQLIKLNTAITQVRLEGTSLSPMVQRTLNKFATHNRNSSTIFLTGDYVAFKMLFELLDIDRSGAVSLLDIINRTSNHEVFDAVERRFGVMDLTGDSKLQIDEFLNFLHPNFFPMKERMLAFLKLPDDSEENIVANWKMLREAARRALVACPSFHLARVNHKKLTIDEAILLVREAVVHEHRRSGSTPECVSLAPSDPSVSKGEMFTELMLELTEAEGGEMNKRTKAILDMYTTIQARSMYYAVDSLFGGAELTYWKVCQQQWSTVYNIRITPSLARHCHVEFTALANADIERSRTRYRDVHALEVPLEELLKRPIQSSVWTLDGVGLRRSVQVDGMDISLNITFAEWFTLLNDRFDIAFGTQSEELGLALSSPARSVRQ</sequence>
<gene>
    <name evidence="1" type="ORF">BSAL_63910</name>
</gene>
<reference evidence="2" key="1">
    <citation type="submission" date="2015-09" db="EMBL/GenBank/DDBJ databases">
        <authorList>
            <consortium name="Pathogen Informatics"/>
        </authorList>
    </citation>
    <scope>NUCLEOTIDE SEQUENCE [LARGE SCALE GENOMIC DNA]</scope>
    <source>
        <strain evidence="2">Lake Konstanz</strain>
    </source>
</reference>
<dbReference type="SUPFAM" id="SSF52047">
    <property type="entry name" value="RNI-like"/>
    <property type="match status" value="1"/>
</dbReference>
<dbReference type="AlphaFoldDB" id="A0A0S4IS44"/>
<evidence type="ECO:0000313" key="2">
    <source>
        <dbReference type="Proteomes" id="UP000051952"/>
    </source>
</evidence>
<evidence type="ECO:0008006" key="3">
    <source>
        <dbReference type="Google" id="ProtNLM"/>
    </source>
</evidence>
<dbReference type="EMBL" id="CYKH01000364">
    <property type="protein sequence ID" value="CUF59935.1"/>
    <property type="molecule type" value="Genomic_DNA"/>
</dbReference>
<dbReference type="OrthoDB" id="281626at2759"/>
<name>A0A0S4IS44_BODSA</name>
<dbReference type="Gene3D" id="3.80.10.10">
    <property type="entry name" value="Ribonuclease Inhibitor"/>
    <property type="match status" value="1"/>
</dbReference>
<proteinExistence type="predicted"/>
<dbReference type="SUPFAM" id="SSF47473">
    <property type="entry name" value="EF-hand"/>
    <property type="match status" value="1"/>
</dbReference>
<dbReference type="InterPro" id="IPR032675">
    <property type="entry name" value="LRR_dom_sf"/>
</dbReference>
<dbReference type="Proteomes" id="UP000051952">
    <property type="component" value="Unassembled WGS sequence"/>
</dbReference>
<keyword evidence="2" id="KW-1185">Reference proteome</keyword>
<organism evidence="1 2">
    <name type="scientific">Bodo saltans</name>
    <name type="common">Flagellated protozoan</name>
    <dbReference type="NCBI Taxonomy" id="75058"/>
    <lineage>
        <taxon>Eukaryota</taxon>
        <taxon>Discoba</taxon>
        <taxon>Euglenozoa</taxon>
        <taxon>Kinetoplastea</taxon>
        <taxon>Metakinetoplastina</taxon>
        <taxon>Eubodonida</taxon>
        <taxon>Bodonidae</taxon>
        <taxon>Bodo</taxon>
    </lineage>
</organism>